<feature type="transmembrane region" description="Helical" evidence="12">
    <location>
        <begin position="368"/>
        <end position="391"/>
    </location>
</feature>
<comment type="similarity">
    <text evidence="2 12">Belongs to the HAK/KUP transporter (TC 2.A.72) family.</text>
</comment>
<dbReference type="GO" id="GO:0005886">
    <property type="term" value="C:plasma membrane"/>
    <property type="evidence" value="ECO:0007669"/>
    <property type="project" value="UniProtKB-SubCell"/>
</dbReference>
<keyword evidence="16" id="KW-1185">Reference proteome</keyword>
<dbReference type="PANTHER" id="PTHR30540">
    <property type="entry name" value="OSMOTIC STRESS POTASSIUM TRANSPORTER"/>
    <property type="match status" value="1"/>
</dbReference>
<feature type="transmembrane region" description="Helical" evidence="12">
    <location>
        <begin position="284"/>
        <end position="310"/>
    </location>
</feature>
<comment type="function">
    <text evidence="12">Transport of potassium into the cell. Likely operates as a K(+):H(+) symporter.</text>
</comment>
<feature type="domain" description="K+ potassium transporter C-terminal" evidence="14">
    <location>
        <begin position="481"/>
        <end position="630"/>
    </location>
</feature>
<dbReference type="HAMAP" id="MF_01522">
    <property type="entry name" value="Kup"/>
    <property type="match status" value="1"/>
</dbReference>
<evidence type="ECO:0000256" key="10">
    <source>
        <dbReference type="ARBA" id="ARBA00023065"/>
    </source>
</evidence>
<dbReference type="RefSeq" id="WP_180307138.1">
    <property type="nucleotide sequence ID" value="NZ_CP058952.1"/>
</dbReference>
<evidence type="ECO:0000259" key="13">
    <source>
        <dbReference type="Pfam" id="PF02705"/>
    </source>
</evidence>
<comment type="subcellular location">
    <subcellularLocation>
        <location evidence="12">Cell membrane</location>
        <topology evidence="12">Multi-pass membrane protein</topology>
    </subcellularLocation>
    <subcellularLocation>
        <location evidence="1">Membrane</location>
        <topology evidence="1">Multi-pass membrane protein</topology>
    </subcellularLocation>
</comment>
<dbReference type="AlphaFoldDB" id="A0A7D5ZJW9"/>
<evidence type="ECO:0000256" key="2">
    <source>
        <dbReference type="ARBA" id="ARBA00007019"/>
    </source>
</evidence>
<sequence>MSHSANASHSGKAALMLAALGVVYGDIGTSPLYTLKECFSGHAGLELTHFNIIGILSLIFWALMLVVSLKYVTIILRADNKGEGGVLALLALAQRAVADQPRLSRYIVILGIFGAALFYGDCIITPAISVLSAVEGASIISHELDRFVLPVCIGIMIALFAMQSRGTAVVGKLFGPIMLLWFAVLAVMGINSILNAPEVLTALNPIFATQFFLHHPSVSFVLLGAVVLCLTGGEALYADMGHFGRPAIRYAWYGLVLPALVLNYFGQGALLITQPEAIKNPFYLLAPAWALMPLVVLATMATVIASQAVISGAYSMASQAVQLGFSPRMDISYTSEQQMGQIYIGQINWLLLLAVIALILGFKSSSALASAYGFAVTCTMVITTILAFFVLGKDLSRGRKMALFAVLAVLLVIDVAFLAANSLKLHEGGWFPLAVGLAIFTMMMTWKKGRGLLFQRLREGEMPLAGFIESFEGSEVTRVEGTAVFMTTSCDSVPHALLHNLKHNKVLHEQVIFMTVATADVPYVLAQERVVVRDLSKGFFQINVSYGFKEDPDVPAALGQAQRLQARLNVEPMQLSYFLSRETIVEGKYPAMPWWRRRLFSFMTRNATRATSFFKIPANRVVEMGMQVEL</sequence>
<feature type="domain" description="K+ potassium transporter integral membrane" evidence="13">
    <location>
        <begin position="15"/>
        <end position="469"/>
    </location>
</feature>
<dbReference type="InterPro" id="IPR053951">
    <property type="entry name" value="K_trans_N"/>
</dbReference>
<dbReference type="InterPro" id="IPR053952">
    <property type="entry name" value="K_trans_C"/>
</dbReference>
<evidence type="ECO:0000256" key="7">
    <source>
        <dbReference type="ARBA" id="ARBA00022847"/>
    </source>
</evidence>
<dbReference type="Pfam" id="PF02705">
    <property type="entry name" value="K_trans"/>
    <property type="match status" value="1"/>
</dbReference>
<keyword evidence="10 12" id="KW-0406">Ion transport</keyword>
<protein>
    <recommendedName>
        <fullName evidence="12">Probable potassium transport system protein Kup</fullName>
    </recommendedName>
</protein>
<evidence type="ECO:0000313" key="15">
    <source>
        <dbReference type="EMBL" id="QLI83069.1"/>
    </source>
</evidence>
<feature type="transmembrane region" description="Helical" evidence="12">
    <location>
        <begin position="214"/>
        <end position="238"/>
    </location>
</feature>
<evidence type="ECO:0000256" key="4">
    <source>
        <dbReference type="ARBA" id="ARBA00022475"/>
    </source>
</evidence>
<evidence type="ECO:0000256" key="12">
    <source>
        <dbReference type="HAMAP-Rule" id="MF_01522"/>
    </source>
</evidence>
<dbReference type="EMBL" id="CP058952">
    <property type="protein sequence ID" value="QLI83069.1"/>
    <property type="molecule type" value="Genomic_DNA"/>
</dbReference>
<gene>
    <name evidence="12" type="primary">kup</name>
    <name evidence="15" type="ORF">HZU75_16935</name>
</gene>
<dbReference type="GO" id="GO:0015079">
    <property type="term" value="F:potassium ion transmembrane transporter activity"/>
    <property type="evidence" value="ECO:0007669"/>
    <property type="project" value="UniProtKB-UniRule"/>
</dbReference>
<dbReference type="Proteomes" id="UP000510822">
    <property type="component" value="Chromosome"/>
</dbReference>
<keyword evidence="8 12" id="KW-0630">Potassium</keyword>
<evidence type="ECO:0000256" key="11">
    <source>
        <dbReference type="ARBA" id="ARBA00023136"/>
    </source>
</evidence>
<dbReference type="KEGG" id="cfon:HZU75_16935"/>
<keyword evidence="9 12" id="KW-1133">Transmembrane helix</keyword>
<feature type="transmembrane region" description="Helical" evidence="12">
    <location>
        <begin position="250"/>
        <end position="272"/>
    </location>
</feature>
<evidence type="ECO:0000256" key="9">
    <source>
        <dbReference type="ARBA" id="ARBA00022989"/>
    </source>
</evidence>
<keyword evidence="5 12" id="KW-0633">Potassium transport</keyword>
<evidence type="ECO:0000256" key="8">
    <source>
        <dbReference type="ARBA" id="ARBA00022958"/>
    </source>
</evidence>
<feature type="transmembrane region" description="Helical" evidence="12">
    <location>
        <begin position="173"/>
        <end position="194"/>
    </location>
</feature>
<evidence type="ECO:0000313" key="16">
    <source>
        <dbReference type="Proteomes" id="UP000510822"/>
    </source>
</evidence>
<feature type="transmembrane region" description="Helical" evidence="12">
    <location>
        <begin position="49"/>
        <end position="72"/>
    </location>
</feature>
<evidence type="ECO:0000256" key="3">
    <source>
        <dbReference type="ARBA" id="ARBA00022448"/>
    </source>
</evidence>
<dbReference type="InterPro" id="IPR023051">
    <property type="entry name" value="Kup"/>
</dbReference>
<feature type="transmembrane region" description="Helical" evidence="12">
    <location>
        <begin position="403"/>
        <end position="423"/>
    </location>
</feature>
<reference evidence="15 16" key="1">
    <citation type="journal article" date="2016" name="Int. J. Syst. Evol. Microbiol.">
        <title>Chitinibacter fontanus sp. nov., isolated from a spring.</title>
        <authorList>
            <person name="Sheu S.Y."/>
            <person name="Li Y.S."/>
            <person name="Young C.C."/>
            <person name="Chen W.M."/>
        </authorList>
    </citation>
    <scope>NUCLEOTIDE SEQUENCE [LARGE SCALE GENOMIC DNA]</scope>
    <source>
        <strain evidence="15 16">STM-7</strain>
    </source>
</reference>
<dbReference type="PANTHER" id="PTHR30540:SF79">
    <property type="entry name" value="LOW AFFINITY POTASSIUM TRANSPORT SYSTEM PROTEIN KUP"/>
    <property type="match status" value="1"/>
</dbReference>
<dbReference type="GO" id="GO:0015293">
    <property type="term" value="F:symporter activity"/>
    <property type="evidence" value="ECO:0007669"/>
    <property type="project" value="UniProtKB-UniRule"/>
</dbReference>
<feature type="transmembrane region" description="Helical" evidence="12">
    <location>
        <begin position="342"/>
        <end position="362"/>
    </location>
</feature>
<evidence type="ECO:0000256" key="5">
    <source>
        <dbReference type="ARBA" id="ARBA00022538"/>
    </source>
</evidence>
<evidence type="ECO:0000259" key="14">
    <source>
        <dbReference type="Pfam" id="PF22776"/>
    </source>
</evidence>
<accession>A0A7D5ZJW9</accession>
<feature type="transmembrane region" description="Helical" evidence="12">
    <location>
        <begin position="429"/>
        <end position="446"/>
    </location>
</feature>
<keyword evidence="4 12" id="KW-1003">Cell membrane</keyword>
<dbReference type="Pfam" id="PF22776">
    <property type="entry name" value="K_trans_C"/>
    <property type="match status" value="1"/>
</dbReference>
<comment type="catalytic activity">
    <reaction evidence="12">
        <text>K(+)(in) + H(+)(in) = K(+)(out) + H(+)(out)</text>
        <dbReference type="Rhea" id="RHEA:28490"/>
        <dbReference type="ChEBI" id="CHEBI:15378"/>
        <dbReference type="ChEBI" id="CHEBI:29103"/>
    </reaction>
</comment>
<keyword evidence="11 12" id="KW-0472">Membrane</keyword>
<keyword evidence="3 12" id="KW-0813">Transport</keyword>
<proteinExistence type="inferred from homology"/>
<feature type="transmembrane region" description="Helical" evidence="12">
    <location>
        <begin position="106"/>
        <end position="132"/>
    </location>
</feature>
<evidence type="ECO:0000256" key="1">
    <source>
        <dbReference type="ARBA" id="ARBA00004141"/>
    </source>
</evidence>
<evidence type="ECO:0000256" key="6">
    <source>
        <dbReference type="ARBA" id="ARBA00022692"/>
    </source>
</evidence>
<keyword evidence="6 12" id="KW-0812">Transmembrane</keyword>
<dbReference type="InterPro" id="IPR003855">
    <property type="entry name" value="K+_transporter"/>
</dbReference>
<organism evidence="15 16">
    <name type="scientific">Chitinibacter fontanus</name>
    <dbReference type="NCBI Taxonomy" id="1737446"/>
    <lineage>
        <taxon>Bacteria</taxon>
        <taxon>Pseudomonadati</taxon>
        <taxon>Pseudomonadota</taxon>
        <taxon>Betaproteobacteria</taxon>
        <taxon>Neisseriales</taxon>
        <taxon>Chitinibacteraceae</taxon>
        <taxon>Chitinibacter</taxon>
    </lineage>
</organism>
<keyword evidence="7 12" id="KW-0769">Symport</keyword>
<name>A0A7D5ZJW9_9NEIS</name>
<feature type="transmembrane region" description="Helical" evidence="12">
    <location>
        <begin position="144"/>
        <end position="161"/>
    </location>
</feature>